<proteinExistence type="inferred from homology"/>
<dbReference type="InterPro" id="IPR000719">
    <property type="entry name" value="Prot_kinase_dom"/>
</dbReference>
<evidence type="ECO:0000256" key="5">
    <source>
        <dbReference type="RuleBase" id="RU000304"/>
    </source>
</evidence>
<organism evidence="8 9">
    <name type="scientific">Caenorhabditis japonica</name>
    <dbReference type="NCBI Taxonomy" id="281687"/>
    <lineage>
        <taxon>Eukaryota</taxon>
        <taxon>Metazoa</taxon>
        <taxon>Ecdysozoa</taxon>
        <taxon>Nematoda</taxon>
        <taxon>Chromadorea</taxon>
        <taxon>Rhabditida</taxon>
        <taxon>Rhabditina</taxon>
        <taxon>Rhabditomorpha</taxon>
        <taxon>Rhabditoidea</taxon>
        <taxon>Rhabditidae</taxon>
        <taxon>Peloderinae</taxon>
        <taxon>Caenorhabditis</taxon>
    </lineage>
</organism>
<keyword evidence="5" id="KW-0723">Serine/threonine-protein kinase</keyword>
<sequence length="364" mass="41991">MKETKQEDPSPPVTTVKKENSEDNGVFSKAVLPKMKKYDYEEATQLSVNEKFLKRWLIDGLIGKGGYGEIYLGMDIIRNEEVAIKVEPKKRRGKLAKRMILEQLVLLKMQGKTHVPTIYGSGYTEKINFIVMQILSVNIGDIKKKCNHKRLSATSVGRIVHQLISALRDLHDFGYVHRDVKPANMCFGISSNAREDNRHTVYLLDFGLVRRFKLPNGERRPPRYRAGFRGTTRYVSLRVHRRIEQSPYDDIVSAMYTAYELLCSELPWKRLERAEEVLQLKQSMTEFQGADSKPGLNLEMFQGASSVLVDFFNTVIGMDPEKDPCYDKLIECMKILYAPKTMEDPYDWEDQQKTLEECSEENLT</sequence>
<dbReference type="EC" id="2.7.11.1" evidence="1"/>
<accession>A0A8R1DGB3</accession>
<dbReference type="InterPro" id="IPR050235">
    <property type="entry name" value="CK1_Ser-Thr_kinase"/>
</dbReference>
<dbReference type="InterPro" id="IPR011009">
    <property type="entry name" value="Kinase-like_dom_sf"/>
</dbReference>
<dbReference type="PANTHER" id="PTHR11909">
    <property type="entry name" value="CASEIN KINASE-RELATED"/>
    <property type="match status" value="1"/>
</dbReference>
<feature type="region of interest" description="Disordered" evidence="6">
    <location>
        <begin position="1"/>
        <end position="22"/>
    </location>
</feature>
<evidence type="ECO:0000256" key="3">
    <source>
        <dbReference type="ARBA" id="ARBA00022840"/>
    </source>
</evidence>
<dbReference type="Gene3D" id="1.10.510.10">
    <property type="entry name" value="Transferase(Phosphotransferase) domain 1"/>
    <property type="match status" value="1"/>
</dbReference>
<dbReference type="Pfam" id="PF00069">
    <property type="entry name" value="Pkinase"/>
    <property type="match status" value="1"/>
</dbReference>
<comment type="similarity">
    <text evidence="5">Belongs to the protein kinase superfamily.</text>
</comment>
<evidence type="ECO:0000259" key="7">
    <source>
        <dbReference type="PROSITE" id="PS50011"/>
    </source>
</evidence>
<dbReference type="SMART" id="SM00220">
    <property type="entry name" value="S_TKc"/>
    <property type="match status" value="1"/>
</dbReference>
<evidence type="ECO:0000256" key="1">
    <source>
        <dbReference type="ARBA" id="ARBA00012513"/>
    </source>
</evidence>
<protein>
    <recommendedName>
        <fullName evidence="1">non-specific serine/threonine protein kinase</fullName>
        <ecNumber evidence="1">2.7.11.1</ecNumber>
    </recommendedName>
</protein>
<name>A0A8R1DGB3_CAEJA</name>
<reference evidence="8" key="2">
    <citation type="submission" date="2022-06" db="UniProtKB">
        <authorList>
            <consortium name="EnsemblMetazoa"/>
        </authorList>
    </citation>
    <scope>IDENTIFICATION</scope>
    <source>
        <strain evidence="8">DF5081</strain>
    </source>
</reference>
<evidence type="ECO:0000256" key="2">
    <source>
        <dbReference type="ARBA" id="ARBA00022741"/>
    </source>
</evidence>
<keyword evidence="5" id="KW-0418">Kinase</keyword>
<dbReference type="PROSITE" id="PS00108">
    <property type="entry name" value="PROTEIN_KINASE_ST"/>
    <property type="match status" value="1"/>
</dbReference>
<dbReference type="InterPro" id="IPR008271">
    <property type="entry name" value="Ser/Thr_kinase_AS"/>
</dbReference>
<keyword evidence="3 4" id="KW-0067">ATP-binding</keyword>
<evidence type="ECO:0000313" key="9">
    <source>
        <dbReference type="Proteomes" id="UP000005237"/>
    </source>
</evidence>
<evidence type="ECO:0000256" key="4">
    <source>
        <dbReference type="PROSITE-ProRule" id="PRU10141"/>
    </source>
</evidence>
<feature type="binding site" evidence="4">
    <location>
        <position position="85"/>
    </location>
    <ligand>
        <name>ATP</name>
        <dbReference type="ChEBI" id="CHEBI:30616"/>
    </ligand>
</feature>
<dbReference type="Proteomes" id="UP000005237">
    <property type="component" value="Unassembled WGS sequence"/>
</dbReference>
<keyword evidence="2 4" id="KW-0547">Nucleotide-binding</keyword>
<keyword evidence="9" id="KW-1185">Reference proteome</keyword>
<dbReference type="EnsemblMetazoa" id="CJA01701.1">
    <property type="protein sequence ID" value="CJA01701.1"/>
    <property type="gene ID" value="WBGene00120905"/>
</dbReference>
<dbReference type="PROSITE" id="PS50011">
    <property type="entry name" value="PROTEIN_KINASE_DOM"/>
    <property type="match status" value="1"/>
</dbReference>
<evidence type="ECO:0000256" key="6">
    <source>
        <dbReference type="SAM" id="MobiDB-lite"/>
    </source>
</evidence>
<dbReference type="PROSITE" id="PS00107">
    <property type="entry name" value="PROTEIN_KINASE_ATP"/>
    <property type="match status" value="1"/>
</dbReference>
<dbReference type="AlphaFoldDB" id="A0A8R1DGB3"/>
<reference evidence="9" key="1">
    <citation type="submission" date="2010-08" db="EMBL/GenBank/DDBJ databases">
        <authorList>
            <consortium name="Caenorhabditis japonica Sequencing Consortium"/>
            <person name="Wilson R.K."/>
        </authorList>
    </citation>
    <scope>NUCLEOTIDE SEQUENCE [LARGE SCALE GENOMIC DNA]</scope>
    <source>
        <strain evidence="9">DF5081</strain>
    </source>
</reference>
<dbReference type="SUPFAM" id="SSF56112">
    <property type="entry name" value="Protein kinase-like (PK-like)"/>
    <property type="match status" value="1"/>
</dbReference>
<evidence type="ECO:0000313" key="8">
    <source>
        <dbReference type="EnsemblMetazoa" id="CJA01701.1"/>
    </source>
</evidence>
<keyword evidence="5" id="KW-0808">Transferase</keyword>
<dbReference type="InterPro" id="IPR017441">
    <property type="entry name" value="Protein_kinase_ATP_BS"/>
</dbReference>
<dbReference type="GO" id="GO:0004674">
    <property type="term" value="F:protein serine/threonine kinase activity"/>
    <property type="evidence" value="ECO:0007669"/>
    <property type="project" value="UniProtKB-KW"/>
</dbReference>
<dbReference type="GO" id="GO:0005524">
    <property type="term" value="F:ATP binding"/>
    <property type="evidence" value="ECO:0007669"/>
    <property type="project" value="UniProtKB-UniRule"/>
</dbReference>
<feature type="domain" description="Protein kinase" evidence="7">
    <location>
        <begin position="56"/>
        <end position="336"/>
    </location>
</feature>